<proteinExistence type="predicted"/>
<feature type="transmembrane region" description="Helical" evidence="1">
    <location>
        <begin position="29"/>
        <end position="47"/>
    </location>
</feature>
<evidence type="ECO:0000313" key="2">
    <source>
        <dbReference type="EMBL" id="GAD84399.1"/>
    </source>
</evidence>
<dbReference type="GeneID" id="91519939"/>
<evidence type="ECO:0000256" key="1">
    <source>
        <dbReference type="SAM" id="Phobius"/>
    </source>
</evidence>
<keyword evidence="1" id="KW-0812">Transmembrane</keyword>
<evidence type="ECO:0000313" key="3">
    <source>
        <dbReference type="Proteomes" id="UP000017048"/>
    </source>
</evidence>
<gene>
    <name evidence="2" type="ORF">NCAST_24_00050</name>
</gene>
<accession>U5EGV6</accession>
<reference evidence="2 3" key="1">
    <citation type="journal article" date="2014" name="BMC Genomics">
        <title>Genome based analysis of type-I polyketide synthase and nonribosomal peptide synthetase gene clusters in seven strains of five representative Nocardia species.</title>
        <authorList>
            <person name="Komaki H."/>
            <person name="Ichikawa N."/>
            <person name="Hosoyama A."/>
            <person name="Takahashi-Nakaguchi A."/>
            <person name="Matsuzawa T."/>
            <person name="Suzuki K."/>
            <person name="Fujita N."/>
            <person name="Gonoi T."/>
        </authorList>
    </citation>
    <scope>NUCLEOTIDE SEQUENCE [LARGE SCALE GENOMIC DNA]</scope>
    <source>
        <strain evidence="2 3">NBRC 15531</strain>
    </source>
</reference>
<keyword evidence="3" id="KW-1185">Reference proteome</keyword>
<keyword evidence="1" id="KW-1133">Transmembrane helix</keyword>
<dbReference type="RefSeq" id="WP_019048059.1">
    <property type="nucleotide sequence ID" value="NZ_BAFO02000024.1"/>
</dbReference>
<dbReference type="Proteomes" id="UP000017048">
    <property type="component" value="Unassembled WGS sequence"/>
</dbReference>
<dbReference type="STRING" id="1824.SAMN05444423_106146"/>
<sequence>MVWKVIGIVVVGLIAFWIIGALIKALLPVLVLAALGVGAYLLFKAVSGANDRTTLTKP</sequence>
<protein>
    <submittedName>
        <fullName evidence="2">Uncharacterized protein</fullName>
    </submittedName>
</protein>
<organism evidence="2 3">
    <name type="scientific">Nocardia asteroides NBRC 15531</name>
    <dbReference type="NCBI Taxonomy" id="1110697"/>
    <lineage>
        <taxon>Bacteria</taxon>
        <taxon>Bacillati</taxon>
        <taxon>Actinomycetota</taxon>
        <taxon>Actinomycetes</taxon>
        <taxon>Mycobacteriales</taxon>
        <taxon>Nocardiaceae</taxon>
        <taxon>Nocardia</taxon>
    </lineage>
</organism>
<keyword evidence="1" id="KW-0472">Membrane</keyword>
<comment type="caution">
    <text evidence="2">The sequence shown here is derived from an EMBL/GenBank/DDBJ whole genome shotgun (WGS) entry which is preliminary data.</text>
</comment>
<dbReference type="AlphaFoldDB" id="U5EGV6"/>
<feature type="transmembrane region" description="Helical" evidence="1">
    <location>
        <begin position="5"/>
        <end position="23"/>
    </location>
</feature>
<name>U5EGV6_NOCAS</name>
<dbReference type="EMBL" id="BAFO02000024">
    <property type="protein sequence ID" value="GAD84399.1"/>
    <property type="molecule type" value="Genomic_DNA"/>
</dbReference>